<sequence>MGGTAGISDINKALVLVPDPRVLAWSFCSSQGLHGGGRKTGKKTFDTASGSSSSAAHRRPKAAIPPIFIAEGRLLRVGLCQLIFNLQARAPFRRIILSFGATFNINSDPSGLVPGVGEDGCASRLRLRGGEGPDCVPLSRSRVLFEVSEDLGVIVFSFKVLFAYSVLDVSSDIGIKKETRPNSVPLPVDLTRLMHQSWTSCHRWRYVHYLGWRETKEDPRRVASFLGVRDFPFERPLPPRRRTRQPAAPPVLPHDGDDDKLAYRNEEAKDESEDFVACVFHCLRKTYEVDIR</sequence>
<feature type="region of interest" description="Disordered" evidence="1">
    <location>
        <begin position="236"/>
        <end position="259"/>
    </location>
</feature>
<evidence type="ECO:0000313" key="2">
    <source>
        <dbReference type="EMBL" id="KAK1630835.1"/>
    </source>
</evidence>
<proteinExistence type="predicted"/>
<dbReference type="EMBL" id="JAUUTY010000005">
    <property type="protein sequence ID" value="KAK1630835.1"/>
    <property type="molecule type" value="Genomic_DNA"/>
</dbReference>
<organism evidence="2 3">
    <name type="scientific">Lolium multiflorum</name>
    <name type="common">Italian ryegrass</name>
    <name type="synonym">Lolium perenne subsp. multiflorum</name>
    <dbReference type="NCBI Taxonomy" id="4521"/>
    <lineage>
        <taxon>Eukaryota</taxon>
        <taxon>Viridiplantae</taxon>
        <taxon>Streptophyta</taxon>
        <taxon>Embryophyta</taxon>
        <taxon>Tracheophyta</taxon>
        <taxon>Spermatophyta</taxon>
        <taxon>Magnoliopsida</taxon>
        <taxon>Liliopsida</taxon>
        <taxon>Poales</taxon>
        <taxon>Poaceae</taxon>
        <taxon>BOP clade</taxon>
        <taxon>Pooideae</taxon>
        <taxon>Poodae</taxon>
        <taxon>Poeae</taxon>
        <taxon>Poeae Chloroplast Group 2 (Poeae type)</taxon>
        <taxon>Loliodinae</taxon>
        <taxon>Loliinae</taxon>
        <taxon>Lolium</taxon>
    </lineage>
</organism>
<protein>
    <submittedName>
        <fullName evidence="2">Uncharacterized protein</fullName>
    </submittedName>
</protein>
<name>A0AAD8RTE7_LOLMU</name>
<keyword evidence="3" id="KW-1185">Reference proteome</keyword>
<evidence type="ECO:0000313" key="3">
    <source>
        <dbReference type="Proteomes" id="UP001231189"/>
    </source>
</evidence>
<reference evidence="2" key="1">
    <citation type="submission" date="2023-07" db="EMBL/GenBank/DDBJ databases">
        <title>A chromosome-level genome assembly of Lolium multiflorum.</title>
        <authorList>
            <person name="Chen Y."/>
            <person name="Copetti D."/>
            <person name="Kolliker R."/>
            <person name="Studer B."/>
        </authorList>
    </citation>
    <scope>NUCLEOTIDE SEQUENCE</scope>
    <source>
        <strain evidence="2">02402/16</strain>
        <tissue evidence="2">Leaf</tissue>
    </source>
</reference>
<comment type="caution">
    <text evidence="2">The sequence shown here is derived from an EMBL/GenBank/DDBJ whole genome shotgun (WGS) entry which is preliminary data.</text>
</comment>
<dbReference type="AlphaFoldDB" id="A0AAD8RTE7"/>
<feature type="region of interest" description="Disordered" evidence="1">
    <location>
        <begin position="33"/>
        <end position="58"/>
    </location>
</feature>
<accession>A0AAD8RTE7</accession>
<dbReference type="Proteomes" id="UP001231189">
    <property type="component" value="Unassembled WGS sequence"/>
</dbReference>
<evidence type="ECO:0000256" key="1">
    <source>
        <dbReference type="SAM" id="MobiDB-lite"/>
    </source>
</evidence>
<gene>
    <name evidence="2" type="ORF">QYE76_005150</name>
</gene>